<protein>
    <submittedName>
        <fullName evidence="10">Iron(III) transport system permease protein</fullName>
    </submittedName>
</protein>
<dbReference type="Proteomes" id="UP000037784">
    <property type="component" value="Unassembled WGS sequence"/>
</dbReference>
<evidence type="ECO:0000259" key="9">
    <source>
        <dbReference type="PROSITE" id="PS50928"/>
    </source>
</evidence>
<keyword evidence="7 8" id="KW-0472">Membrane</keyword>
<organism evidence="10 11">
    <name type="scientific">Ardenticatena maritima</name>
    <dbReference type="NCBI Taxonomy" id="872965"/>
    <lineage>
        <taxon>Bacteria</taxon>
        <taxon>Bacillati</taxon>
        <taxon>Chloroflexota</taxon>
        <taxon>Ardenticatenia</taxon>
        <taxon>Ardenticatenales</taxon>
        <taxon>Ardenticatenaceae</taxon>
        <taxon>Ardenticatena</taxon>
    </lineage>
</organism>
<dbReference type="CDD" id="cd06261">
    <property type="entry name" value="TM_PBP2"/>
    <property type="match status" value="2"/>
</dbReference>
<proteinExistence type="inferred from homology"/>
<feature type="transmembrane region" description="Helical" evidence="8">
    <location>
        <begin position="493"/>
        <end position="517"/>
    </location>
</feature>
<feature type="transmembrane region" description="Helical" evidence="8">
    <location>
        <begin position="369"/>
        <end position="388"/>
    </location>
</feature>
<keyword evidence="4" id="KW-0997">Cell inner membrane</keyword>
<dbReference type="InParanoid" id="A0A0M8K6R1"/>
<feature type="transmembrane region" description="Helical" evidence="8">
    <location>
        <begin position="87"/>
        <end position="111"/>
    </location>
</feature>
<keyword evidence="11" id="KW-1185">Reference proteome</keyword>
<evidence type="ECO:0000256" key="2">
    <source>
        <dbReference type="ARBA" id="ARBA00022448"/>
    </source>
</evidence>
<evidence type="ECO:0000256" key="5">
    <source>
        <dbReference type="ARBA" id="ARBA00022692"/>
    </source>
</evidence>
<dbReference type="InterPro" id="IPR035906">
    <property type="entry name" value="MetI-like_sf"/>
</dbReference>
<keyword evidence="3" id="KW-1003">Cell membrane</keyword>
<name>A0A0M8K6R1_9CHLR</name>
<dbReference type="AlphaFoldDB" id="A0A0M8K6R1"/>
<comment type="similarity">
    <text evidence="8">Belongs to the binding-protein-dependent transport system permease family.</text>
</comment>
<evidence type="ECO:0000256" key="3">
    <source>
        <dbReference type="ARBA" id="ARBA00022475"/>
    </source>
</evidence>
<keyword evidence="2 8" id="KW-0813">Transport</keyword>
<feature type="domain" description="ABC transmembrane type-1" evidence="9">
    <location>
        <begin position="51"/>
        <end position="251"/>
    </location>
</feature>
<dbReference type="EMBL" id="BBZA01000093">
    <property type="protein sequence ID" value="GAP62943.1"/>
    <property type="molecule type" value="Genomic_DNA"/>
</dbReference>
<dbReference type="RefSeq" id="WP_201782270.1">
    <property type="nucleotide sequence ID" value="NZ_LGKN01000006.1"/>
</dbReference>
<evidence type="ECO:0000256" key="6">
    <source>
        <dbReference type="ARBA" id="ARBA00022989"/>
    </source>
</evidence>
<dbReference type="STRING" id="872965.SE16_11260"/>
<comment type="caution">
    <text evidence="10">The sequence shown here is derived from an EMBL/GenBank/DDBJ whole genome shotgun (WGS) entry which is preliminary data.</text>
</comment>
<dbReference type="GO" id="GO:0055085">
    <property type="term" value="P:transmembrane transport"/>
    <property type="evidence" value="ECO:0007669"/>
    <property type="project" value="InterPro"/>
</dbReference>
<dbReference type="Pfam" id="PF00528">
    <property type="entry name" value="BPD_transp_1"/>
    <property type="match status" value="2"/>
</dbReference>
<reference evidence="10 11" key="1">
    <citation type="journal article" date="2015" name="Genome Announc.">
        <title>Draft Genome Sequence of a Heterotrophic Facultative Anaerobic Thermophilic Bacterium, Ardenticatena maritima Strain 110ST.</title>
        <authorList>
            <person name="Kawaichi S."/>
            <person name="Yoshida T."/>
            <person name="Sako Y."/>
            <person name="Nakamura R."/>
        </authorList>
    </citation>
    <scope>NUCLEOTIDE SEQUENCE [LARGE SCALE GENOMIC DNA]</scope>
    <source>
        <strain evidence="10 11">110S</strain>
    </source>
</reference>
<dbReference type="InterPro" id="IPR000515">
    <property type="entry name" value="MetI-like"/>
</dbReference>
<evidence type="ECO:0000256" key="8">
    <source>
        <dbReference type="RuleBase" id="RU363032"/>
    </source>
</evidence>
<accession>A0A0M8K6R1</accession>
<dbReference type="GO" id="GO:0005886">
    <property type="term" value="C:plasma membrane"/>
    <property type="evidence" value="ECO:0007669"/>
    <property type="project" value="UniProtKB-SubCell"/>
</dbReference>
<comment type="subcellular location">
    <subcellularLocation>
        <location evidence="1">Cell inner membrane</location>
        <topology evidence="1">Multi-pass membrane protein</topology>
    </subcellularLocation>
    <subcellularLocation>
        <location evidence="8">Cell membrane</location>
        <topology evidence="8">Multi-pass membrane protein</topology>
    </subcellularLocation>
</comment>
<evidence type="ECO:0000256" key="4">
    <source>
        <dbReference type="ARBA" id="ARBA00022519"/>
    </source>
</evidence>
<evidence type="ECO:0000256" key="7">
    <source>
        <dbReference type="ARBA" id="ARBA00023136"/>
    </source>
</evidence>
<evidence type="ECO:0000313" key="10">
    <source>
        <dbReference type="EMBL" id="GAP62943.1"/>
    </source>
</evidence>
<gene>
    <name evidence="10" type="primary">afuB</name>
    <name evidence="10" type="ORF">ARMA_1366</name>
</gene>
<feature type="transmembrane region" description="Helical" evidence="8">
    <location>
        <begin position="439"/>
        <end position="461"/>
    </location>
</feature>
<evidence type="ECO:0000256" key="1">
    <source>
        <dbReference type="ARBA" id="ARBA00004429"/>
    </source>
</evidence>
<feature type="domain" description="ABC transmembrane type-1" evidence="9">
    <location>
        <begin position="325"/>
        <end position="515"/>
    </location>
</feature>
<dbReference type="PANTHER" id="PTHR43357">
    <property type="entry name" value="INNER MEMBRANE ABC TRANSPORTER PERMEASE PROTEIN YDCV"/>
    <property type="match status" value="1"/>
</dbReference>
<dbReference type="PROSITE" id="PS50928">
    <property type="entry name" value="ABC_TM1"/>
    <property type="match status" value="2"/>
</dbReference>
<evidence type="ECO:0000313" key="11">
    <source>
        <dbReference type="Proteomes" id="UP000037784"/>
    </source>
</evidence>
<feature type="transmembrane region" description="Helical" evidence="8">
    <location>
        <begin position="54"/>
        <end position="75"/>
    </location>
</feature>
<feature type="transmembrane region" description="Helical" evidence="8">
    <location>
        <begin position="281"/>
        <end position="309"/>
    </location>
</feature>
<feature type="transmembrane region" description="Helical" evidence="8">
    <location>
        <begin position="329"/>
        <end position="349"/>
    </location>
</feature>
<feature type="transmembrane region" description="Helical" evidence="8">
    <location>
        <begin position="191"/>
        <end position="213"/>
    </location>
</feature>
<feature type="transmembrane region" description="Helical" evidence="8">
    <location>
        <begin position="394"/>
        <end position="418"/>
    </location>
</feature>
<reference evidence="11" key="2">
    <citation type="submission" date="2015-08" db="EMBL/GenBank/DDBJ databases">
        <title>Draft Genome Sequence of a Heterotrophic Facultative Anaerobic Bacterium Ardenticatena maritima Strain 110S.</title>
        <authorList>
            <person name="Kawaichi S."/>
            <person name="Yoshida T."/>
            <person name="Sako Y."/>
            <person name="Nakamura R."/>
        </authorList>
    </citation>
    <scope>NUCLEOTIDE SEQUENCE [LARGE SCALE GENOMIC DNA]</scope>
    <source>
        <strain evidence="11">110S</strain>
    </source>
</reference>
<sequence length="523" mass="57284">MRVSTALMLWVPSLTASLLVLLPMSYLALRVLGGGLSAWRLVFRPSTLEVIWNSGVLAAAVTACSALIAVPLAWLTVRTDLPGRRTWTVLISLPLVIPSYVAAYLFIAALGPRGMLQQWLEGVFGITRLPTIYGFPGALIVLTLMTYPYMYLSVRAALQGLDPSLEEAARSLGHTGWETFRRITLPQLQPALAAGGLLVALYTLRDFGAVSLMRYNTFTRVIYVQYKSSFDRTSAAALALVLVVLTLVLLVIESRIRGQARYHRAAVGAARRAKTIKLGRWRWPALAFCASVVALALVLPATVLFYWLIRGWLAGEEFVSLWAPLRNSLSVSAIAAIVTTAFALPIAFVEIRWPSRLSRFVERTTYIGYALPGIVIALAFVFFGVRFARPIYQTIWLLILAYVVLFLPQAVGAIRASLLQVNPSVEEAARSLGRKPWEVLVYITLPLVRPGLVAAFGLVFLTTMKELPATLILGPFDFKTLATVVWGAVSEAFFARAAAPALLIILASSVPMAFFVVREEAGE</sequence>
<dbReference type="SUPFAM" id="SSF161098">
    <property type="entry name" value="MetI-like"/>
    <property type="match status" value="2"/>
</dbReference>
<feature type="transmembrane region" description="Helical" evidence="8">
    <location>
        <begin position="131"/>
        <end position="152"/>
    </location>
</feature>
<dbReference type="PANTHER" id="PTHR43357:SF3">
    <property type="entry name" value="FE(3+)-TRANSPORT SYSTEM PERMEASE PROTEIN FBPB 2"/>
    <property type="match status" value="1"/>
</dbReference>
<keyword evidence="6 8" id="KW-1133">Transmembrane helix</keyword>
<keyword evidence="5 8" id="KW-0812">Transmembrane</keyword>
<dbReference type="Gene3D" id="1.10.3720.10">
    <property type="entry name" value="MetI-like"/>
    <property type="match status" value="2"/>
</dbReference>
<feature type="transmembrane region" description="Helical" evidence="8">
    <location>
        <begin position="233"/>
        <end position="252"/>
    </location>
</feature>